<comment type="caution">
    <text evidence="1">The sequence shown here is derived from an EMBL/GenBank/DDBJ whole genome shotgun (WGS) entry which is preliminary data.</text>
</comment>
<accession>A0ACB0K8P2</accession>
<name>A0ACB0K8P2_TRIPR</name>
<sequence length="129" mass="14947">MNTYCPRIQFFEITDQGWFPDYLRKRIQSCLTRFWTFKFPLLQELSAAQLVAQTLCRVLVDPGRYRYIDFCAGAGGPTPTIEQELNSQVGSHDSVTEKKNGTKAPVHFVLTDLHPHIFEWVKICKHTEK</sequence>
<protein>
    <submittedName>
        <fullName evidence="1">Uncharacterized protein</fullName>
    </submittedName>
</protein>
<dbReference type="Proteomes" id="UP001177021">
    <property type="component" value="Unassembled WGS sequence"/>
</dbReference>
<keyword evidence="2" id="KW-1185">Reference proteome</keyword>
<proteinExistence type="predicted"/>
<dbReference type="EMBL" id="CASHSV030000202">
    <property type="protein sequence ID" value="CAJ2652052.1"/>
    <property type="molecule type" value="Genomic_DNA"/>
</dbReference>
<organism evidence="1 2">
    <name type="scientific">Trifolium pratense</name>
    <name type="common">Red clover</name>
    <dbReference type="NCBI Taxonomy" id="57577"/>
    <lineage>
        <taxon>Eukaryota</taxon>
        <taxon>Viridiplantae</taxon>
        <taxon>Streptophyta</taxon>
        <taxon>Embryophyta</taxon>
        <taxon>Tracheophyta</taxon>
        <taxon>Spermatophyta</taxon>
        <taxon>Magnoliopsida</taxon>
        <taxon>eudicotyledons</taxon>
        <taxon>Gunneridae</taxon>
        <taxon>Pentapetalae</taxon>
        <taxon>rosids</taxon>
        <taxon>fabids</taxon>
        <taxon>Fabales</taxon>
        <taxon>Fabaceae</taxon>
        <taxon>Papilionoideae</taxon>
        <taxon>50 kb inversion clade</taxon>
        <taxon>NPAAA clade</taxon>
        <taxon>Hologalegina</taxon>
        <taxon>IRL clade</taxon>
        <taxon>Trifolieae</taxon>
        <taxon>Trifolium</taxon>
    </lineage>
</organism>
<evidence type="ECO:0000313" key="2">
    <source>
        <dbReference type="Proteomes" id="UP001177021"/>
    </source>
</evidence>
<gene>
    <name evidence="1" type="ORF">MILVUS5_LOCUS19593</name>
</gene>
<reference evidence="1" key="1">
    <citation type="submission" date="2023-10" db="EMBL/GenBank/DDBJ databases">
        <authorList>
            <person name="Rodriguez Cubillos JULIANA M."/>
            <person name="De Vega J."/>
        </authorList>
    </citation>
    <scope>NUCLEOTIDE SEQUENCE</scope>
</reference>
<evidence type="ECO:0000313" key="1">
    <source>
        <dbReference type="EMBL" id="CAJ2652052.1"/>
    </source>
</evidence>